<gene>
    <name evidence="4" type="ORF">BDFB_009548</name>
</gene>
<evidence type="ECO:0000313" key="4">
    <source>
        <dbReference type="EMBL" id="RZB39674.1"/>
    </source>
</evidence>
<sequence>MDKKSQKVTKKQSDMSKSSVIYRNPFLNFLQDFRKKNIGLTSQEVMQKAAEMWRKMSENEKAPYYEMAKNAPKRKKRKSGRKRRRARRARSYSSQRSTSSSRD</sequence>
<keyword evidence="1" id="KW-0539">Nucleus</keyword>
<dbReference type="AlphaFoldDB" id="A0A482V8Z3"/>
<dbReference type="STRING" id="1661398.A0A482V8Z3"/>
<comment type="caution">
    <text evidence="4">The sequence shown here is derived from an EMBL/GenBank/DDBJ whole genome shotgun (WGS) entry which is preliminary data.</text>
</comment>
<feature type="domain" description="HMG box" evidence="3">
    <location>
        <begin position="24"/>
        <end position="83"/>
    </location>
</feature>
<evidence type="ECO:0000259" key="3">
    <source>
        <dbReference type="PROSITE" id="PS50118"/>
    </source>
</evidence>
<dbReference type="SMART" id="SM00398">
    <property type="entry name" value="HMG"/>
    <property type="match status" value="1"/>
</dbReference>
<feature type="compositionally biased region" description="Basic residues" evidence="2">
    <location>
        <begin position="71"/>
        <end position="90"/>
    </location>
</feature>
<dbReference type="Pfam" id="PF00505">
    <property type="entry name" value="HMG_box"/>
    <property type="match status" value="1"/>
</dbReference>
<dbReference type="CDD" id="cd00084">
    <property type="entry name" value="HMG-box_SF"/>
    <property type="match status" value="1"/>
</dbReference>
<evidence type="ECO:0000256" key="2">
    <source>
        <dbReference type="SAM" id="MobiDB-lite"/>
    </source>
</evidence>
<feature type="DNA-binding region" description="HMG box" evidence="1">
    <location>
        <begin position="24"/>
        <end position="83"/>
    </location>
</feature>
<dbReference type="OrthoDB" id="7675944at2759"/>
<dbReference type="GO" id="GO:0003677">
    <property type="term" value="F:DNA binding"/>
    <property type="evidence" value="ECO:0007669"/>
    <property type="project" value="UniProtKB-UniRule"/>
</dbReference>
<dbReference type="Gene3D" id="1.10.30.10">
    <property type="entry name" value="High mobility group box domain"/>
    <property type="match status" value="1"/>
</dbReference>
<evidence type="ECO:0000256" key="1">
    <source>
        <dbReference type="PROSITE-ProRule" id="PRU00267"/>
    </source>
</evidence>
<dbReference type="GO" id="GO:0005634">
    <property type="term" value="C:nucleus"/>
    <property type="evidence" value="ECO:0007669"/>
    <property type="project" value="UniProtKB-UniRule"/>
</dbReference>
<protein>
    <submittedName>
        <fullName evidence="4">HMG box and/or DUF1074 domain containing protein</fullName>
    </submittedName>
</protein>
<feature type="region of interest" description="Disordered" evidence="2">
    <location>
        <begin position="58"/>
        <end position="103"/>
    </location>
</feature>
<dbReference type="Proteomes" id="UP000292052">
    <property type="component" value="Unassembled WGS sequence"/>
</dbReference>
<keyword evidence="1" id="KW-0238">DNA-binding</keyword>
<accession>A0A482V8Z3</accession>
<name>A0A482V8Z3_ASBVE</name>
<proteinExistence type="predicted"/>
<organism evidence="4 5">
    <name type="scientific">Asbolus verrucosus</name>
    <name type="common">Desert ironclad beetle</name>
    <dbReference type="NCBI Taxonomy" id="1661398"/>
    <lineage>
        <taxon>Eukaryota</taxon>
        <taxon>Metazoa</taxon>
        <taxon>Ecdysozoa</taxon>
        <taxon>Arthropoda</taxon>
        <taxon>Hexapoda</taxon>
        <taxon>Insecta</taxon>
        <taxon>Pterygota</taxon>
        <taxon>Neoptera</taxon>
        <taxon>Endopterygota</taxon>
        <taxon>Coleoptera</taxon>
        <taxon>Polyphaga</taxon>
        <taxon>Cucujiformia</taxon>
        <taxon>Tenebrionidae</taxon>
        <taxon>Pimeliinae</taxon>
        <taxon>Asbolus</taxon>
    </lineage>
</organism>
<feature type="compositionally biased region" description="Low complexity" evidence="2">
    <location>
        <begin position="91"/>
        <end position="103"/>
    </location>
</feature>
<dbReference type="SUPFAM" id="SSF47095">
    <property type="entry name" value="HMG-box"/>
    <property type="match status" value="1"/>
</dbReference>
<dbReference type="InterPro" id="IPR036910">
    <property type="entry name" value="HMG_box_dom_sf"/>
</dbReference>
<keyword evidence="5" id="KW-1185">Reference proteome</keyword>
<evidence type="ECO:0000313" key="5">
    <source>
        <dbReference type="Proteomes" id="UP000292052"/>
    </source>
</evidence>
<dbReference type="PROSITE" id="PS50118">
    <property type="entry name" value="HMG_BOX_2"/>
    <property type="match status" value="1"/>
</dbReference>
<dbReference type="EMBL" id="QDEB01126199">
    <property type="protein sequence ID" value="RZB39674.1"/>
    <property type="molecule type" value="Genomic_DNA"/>
</dbReference>
<dbReference type="InterPro" id="IPR009071">
    <property type="entry name" value="HMG_box_dom"/>
</dbReference>
<reference evidence="4 5" key="1">
    <citation type="submission" date="2017-03" db="EMBL/GenBank/DDBJ databases">
        <title>Genome of the blue death feigning beetle - Asbolus verrucosus.</title>
        <authorList>
            <person name="Rider S.D."/>
        </authorList>
    </citation>
    <scope>NUCLEOTIDE SEQUENCE [LARGE SCALE GENOMIC DNA]</scope>
    <source>
        <strain evidence="4">Butters</strain>
        <tissue evidence="4">Head and leg muscle</tissue>
    </source>
</reference>